<dbReference type="GO" id="GO:0003676">
    <property type="term" value="F:nucleic acid binding"/>
    <property type="evidence" value="ECO:0007669"/>
    <property type="project" value="InterPro"/>
</dbReference>
<evidence type="ECO:0000313" key="5">
    <source>
        <dbReference type="EMBL" id="GEO12194.1"/>
    </source>
</evidence>
<dbReference type="Proteomes" id="UP000321513">
    <property type="component" value="Unassembled WGS sequence"/>
</dbReference>
<dbReference type="PANTHER" id="PTHR30231:SF4">
    <property type="entry name" value="PROTEIN NEN2"/>
    <property type="match status" value="1"/>
</dbReference>
<dbReference type="GO" id="GO:0006259">
    <property type="term" value="P:DNA metabolic process"/>
    <property type="evidence" value="ECO:0007669"/>
    <property type="project" value="UniProtKB-ARBA"/>
</dbReference>
<gene>
    <name evidence="5" type="ORF">SAE01_46900</name>
</gene>
<keyword evidence="3" id="KW-0269">Exonuclease</keyword>
<dbReference type="OrthoDB" id="9804290at2"/>
<dbReference type="InterPro" id="IPR036397">
    <property type="entry name" value="RNaseH_sf"/>
</dbReference>
<keyword evidence="2" id="KW-0378">Hydrolase</keyword>
<comment type="caution">
    <text evidence="5">The sequence shown here is derived from an EMBL/GenBank/DDBJ whole genome shotgun (WGS) entry which is preliminary data.</text>
</comment>
<reference evidence="5 6" key="1">
    <citation type="submission" date="2019-07" db="EMBL/GenBank/DDBJ databases">
        <title>Whole genome shotgun sequence of Segetibacter aerophilus NBRC 106135.</title>
        <authorList>
            <person name="Hosoyama A."/>
            <person name="Uohara A."/>
            <person name="Ohji S."/>
            <person name="Ichikawa N."/>
        </authorList>
    </citation>
    <scope>NUCLEOTIDE SEQUENCE [LARGE SCALE GENOMIC DNA]</scope>
    <source>
        <strain evidence="5 6">NBRC 106135</strain>
    </source>
</reference>
<dbReference type="SMART" id="SM00479">
    <property type="entry name" value="EXOIII"/>
    <property type="match status" value="1"/>
</dbReference>
<dbReference type="CDD" id="cd06127">
    <property type="entry name" value="DEDDh"/>
    <property type="match status" value="1"/>
</dbReference>
<feature type="domain" description="Exonuclease" evidence="4">
    <location>
        <begin position="4"/>
        <end position="190"/>
    </location>
</feature>
<dbReference type="AlphaFoldDB" id="A0A512BJR8"/>
<evidence type="ECO:0000256" key="1">
    <source>
        <dbReference type="ARBA" id="ARBA00022722"/>
    </source>
</evidence>
<sequence>MKEHLLFIDTEASGLPKNWNLPYDSPGNWPYCVQISWVIYSKDQKEVKAENHYIKDNDFTIEESATKIHGITREFLDAKGESRKDVLKLLADDLTIFEPLVVGHFMQFDIHMLGADFFREGLENPLKKDQTFCTMLGSINLIKNPSVKFLRLEQLFKTLFRKDLEDHHNAIVDARATAMCFFELLKRGEISEETIERQQIESVKEVPESKYGCAMPMLIIILLTFLIFHL</sequence>
<evidence type="ECO:0000256" key="3">
    <source>
        <dbReference type="ARBA" id="ARBA00022839"/>
    </source>
</evidence>
<dbReference type="PANTHER" id="PTHR30231">
    <property type="entry name" value="DNA POLYMERASE III SUBUNIT EPSILON"/>
    <property type="match status" value="1"/>
</dbReference>
<dbReference type="EMBL" id="BJYT01000044">
    <property type="protein sequence ID" value="GEO12194.1"/>
    <property type="molecule type" value="Genomic_DNA"/>
</dbReference>
<evidence type="ECO:0000313" key="6">
    <source>
        <dbReference type="Proteomes" id="UP000321513"/>
    </source>
</evidence>
<keyword evidence="6" id="KW-1185">Reference proteome</keyword>
<dbReference type="GO" id="GO:0008408">
    <property type="term" value="F:3'-5' exonuclease activity"/>
    <property type="evidence" value="ECO:0007669"/>
    <property type="project" value="TreeGrafter"/>
</dbReference>
<evidence type="ECO:0000256" key="2">
    <source>
        <dbReference type="ARBA" id="ARBA00022801"/>
    </source>
</evidence>
<organism evidence="5 6">
    <name type="scientific">Segetibacter aerophilus</name>
    <dbReference type="NCBI Taxonomy" id="670293"/>
    <lineage>
        <taxon>Bacteria</taxon>
        <taxon>Pseudomonadati</taxon>
        <taxon>Bacteroidota</taxon>
        <taxon>Chitinophagia</taxon>
        <taxon>Chitinophagales</taxon>
        <taxon>Chitinophagaceae</taxon>
        <taxon>Segetibacter</taxon>
    </lineage>
</organism>
<accession>A0A512BJR8</accession>
<dbReference type="RefSeq" id="WP_147206317.1">
    <property type="nucleotide sequence ID" value="NZ_BJYT01000044.1"/>
</dbReference>
<protein>
    <recommendedName>
        <fullName evidence="4">Exonuclease domain-containing protein</fullName>
    </recommendedName>
</protein>
<keyword evidence="1" id="KW-0540">Nuclease</keyword>
<name>A0A512BJR8_9BACT</name>
<dbReference type="InterPro" id="IPR013520">
    <property type="entry name" value="Ribonucl_H"/>
</dbReference>
<dbReference type="Pfam" id="PF00929">
    <property type="entry name" value="RNase_T"/>
    <property type="match status" value="1"/>
</dbReference>
<proteinExistence type="predicted"/>
<dbReference type="SUPFAM" id="SSF53098">
    <property type="entry name" value="Ribonuclease H-like"/>
    <property type="match status" value="1"/>
</dbReference>
<dbReference type="Gene3D" id="3.30.420.10">
    <property type="entry name" value="Ribonuclease H-like superfamily/Ribonuclease H"/>
    <property type="match status" value="1"/>
</dbReference>
<dbReference type="InterPro" id="IPR012337">
    <property type="entry name" value="RNaseH-like_sf"/>
</dbReference>
<evidence type="ECO:0000259" key="4">
    <source>
        <dbReference type="SMART" id="SM00479"/>
    </source>
</evidence>